<keyword evidence="1 6" id="KW-0813">Transport</keyword>
<evidence type="ECO:0000256" key="2">
    <source>
        <dbReference type="ARBA" id="ARBA00022729"/>
    </source>
</evidence>
<organism evidence="10 11">
    <name type="scientific">Gracilibacillus marinus</name>
    <dbReference type="NCBI Taxonomy" id="630535"/>
    <lineage>
        <taxon>Bacteria</taxon>
        <taxon>Bacillati</taxon>
        <taxon>Bacillota</taxon>
        <taxon>Bacilli</taxon>
        <taxon>Bacillales</taxon>
        <taxon>Bacillaceae</taxon>
        <taxon>Gracilibacillus</taxon>
    </lineage>
</organism>
<evidence type="ECO:0000256" key="6">
    <source>
        <dbReference type="RuleBase" id="RU003512"/>
    </source>
</evidence>
<evidence type="ECO:0000256" key="8">
    <source>
        <dbReference type="SAM" id="MobiDB-lite"/>
    </source>
</evidence>
<dbReference type="PRINTS" id="PR00690">
    <property type="entry name" value="ADHESNFAMILY"/>
</dbReference>
<accession>A0ABV8VWX8</accession>
<evidence type="ECO:0000256" key="5">
    <source>
        <dbReference type="ARBA" id="ARBA00023065"/>
    </source>
</evidence>
<feature type="coiled-coil region" evidence="7">
    <location>
        <begin position="190"/>
        <end position="217"/>
    </location>
</feature>
<dbReference type="InterPro" id="IPR006129">
    <property type="entry name" value="AdhesinB"/>
</dbReference>
<keyword evidence="11" id="KW-1185">Reference proteome</keyword>
<keyword evidence="3" id="KW-0862">Zinc</keyword>
<evidence type="ECO:0000256" key="1">
    <source>
        <dbReference type="ARBA" id="ARBA00022448"/>
    </source>
</evidence>
<comment type="similarity">
    <text evidence="6">Belongs to the bacterial solute-binding protein 9 family.</text>
</comment>
<dbReference type="InterPro" id="IPR012674">
    <property type="entry name" value="Calycin"/>
</dbReference>
<dbReference type="Pfam" id="PF09223">
    <property type="entry name" value="ZinT"/>
    <property type="match status" value="1"/>
</dbReference>
<keyword evidence="4" id="KW-0864">Zinc transport</keyword>
<dbReference type="Pfam" id="PF01297">
    <property type="entry name" value="ZnuA"/>
    <property type="match status" value="1"/>
</dbReference>
<dbReference type="Gene3D" id="2.40.128.20">
    <property type="match status" value="1"/>
</dbReference>
<reference evidence="11" key="1">
    <citation type="journal article" date="2019" name="Int. J. Syst. Evol. Microbiol.">
        <title>The Global Catalogue of Microorganisms (GCM) 10K type strain sequencing project: providing services to taxonomists for standard genome sequencing and annotation.</title>
        <authorList>
            <consortium name="The Broad Institute Genomics Platform"/>
            <consortium name="The Broad Institute Genome Sequencing Center for Infectious Disease"/>
            <person name="Wu L."/>
            <person name="Ma J."/>
        </authorList>
    </citation>
    <scope>NUCLEOTIDE SEQUENCE [LARGE SCALE GENOMIC DNA]</scope>
    <source>
        <strain evidence="11">KACC 14058</strain>
    </source>
</reference>
<dbReference type="EMBL" id="JBHSDV010000005">
    <property type="protein sequence ID" value="MFC4389042.1"/>
    <property type="molecule type" value="Genomic_DNA"/>
</dbReference>
<dbReference type="PANTHER" id="PTHR42953">
    <property type="entry name" value="HIGH-AFFINITY ZINC UPTAKE SYSTEM PROTEIN ZNUA-RELATED"/>
    <property type="match status" value="1"/>
</dbReference>
<dbReference type="Proteomes" id="UP001595880">
    <property type="component" value="Unassembled WGS sequence"/>
</dbReference>
<dbReference type="RefSeq" id="WP_390200498.1">
    <property type="nucleotide sequence ID" value="NZ_JBHSDV010000005.1"/>
</dbReference>
<proteinExistence type="inferred from homology"/>
<dbReference type="PROSITE" id="PS51257">
    <property type="entry name" value="PROKAR_LIPOPROTEIN"/>
    <property type="match status" value="1"/>
</dbReference>
<evidence type="ECO:0000256" key="4">
    <source>
        <dbReference type="ARBA" id="ARBA00022906"/>
    </source>
</evidence>
<evidence type="ECO:0000256" key="7">
    <source>
        <dbReference type="SAM" id="Coils"/>
    </source>
</evidence>
<protein>
    <submittedName>
        <fullName evidence="10">Metal ABC transporter solute-binding protein, Zn/Mn family</fullName>
    </submittedName>
</protein>
<gene>
    <name evidence="10" type="ORF">ACFOZ1_14660</name>
</gene>
<dbReference type="SUPFAM" id="SSF53807">
    <property type="entry name" value="Helical backbone' metal receptor"/>
    <property type="match status" value="1"/>
</dbReference>
<keyword evidence="2" id="KW-0732">Signal</keyword>
<feature type="domain" description="ZinT" evidence="9">
    <location>
        <begin position="352"/>
        <end position="529"/>
    </location>
</feature>
<evidence type="ECO:0000259" key="9">
    <source>
        <dbReference type="Pfam" id="PF09223"/>
    </source>
</evidence>
<evidence type="ECO:0000313" key="10">
    <source>
        <dbReference type="EMBL" id="MFC4389042.1"/>
    </source>
</evidence>
<dbReference type="PRINTS" id="PR00691">
    <property type="entry name" value="ADHESINB"/>
</dbReference>
<dbReference type="Gene3D" id="3.40.50.1980">
    <property type="entry name" value="Nitrogenase molybdenum iron protein domain"/>
    <property type="match status" value="2"/>
</dbReference>
<sequence>MLRKLFGVFILVIFIITMSACGNGATESSEESSAAQSKEKTLKIFTTVYPLQYFTQVIAGESASVESILPVGSDPHTYEPTSKEIVDLAEADAFIYNGAGLEPYAKQISDSIESEDVKIVEASKGIDLLNHSHDHSHQHNHTDEESNHEEEHTTHNHGDKDPHVWLDPIRSIGIAENIKNTLVEINPKLEETFNRNFEELKRNLEKLDEEFRMQLESLPGKEMIVSHAAYGYWEQSYGIKQIAVSGLSPSNEPSQKELENVVKIARDHDLKYVLFEQNITPKVVEVIRKEINAEALHIHNLSVLTEEDIANDADYFSLMRANLAVLNEALSVETNHASDSGHHHEHSHDEEAEQIYAGYFEDSQIEDRALSDWEGDWQSVYPYLLDGTLDEVFAHKEESGDKTAEEYKEYYEVGYKTDVERIIFNGDTVTFFENGKEMTGTYFYHGYEILTYEAGNRGVRFIFELIEGAEGLPQYIQFSDHSIYPTKASHYHLYWGDDYDALLEEVTNWPTYYPSTMSGEEIAHEMIAH</sequence>
<evidence type="ECO:0000256" key="3">
    <source>
        <dbReference type="ARBA" id="ARBA00022833"/>
    </source>
</evidence>
<feature type="region of interest" description="Disordered" evidence="8">
    <location>
        <begin position="130"/>
        <end position="164"/>
    </location>
</feature>
<dbReference type="InterPro" id="IPR006127">
    <property type="entry name" value="ZnuA-like"/>
</dbReference>
<dbReference type="InterPro" id="IPR050492">
    <property type="entry name" value="Bact_metal-bind_prot9"/>
</dbReference>
<name>A0ABV8VWX8_9BACI</name>
<dbReference type="SUPFAM" id="SSF50814">
    <property type="entry name" value="Lipocalins"/>
    <property type="match status" value="1"/>
</dbReference>
<comment type="caution">
    <text evidence="10">The sequence shown here is derived from an EMBL/GenBank/DDBJ whole genome shotgun (WGS) entry which is preliminary data.</text>
</comment>
<evidence type="ECO:0000313" key="11">
    <source>
        <dbReference type="Proteomes" id="UP001595880"/>
    </source>
</evidence>
<dbReference type="InterPro" id="IPR006128">
    <property type="entry name" value="Lipoprotein_PsaA-like"/>
</dbReference>
<dbReference type="InterPro" id="IPR015304">
    <property type="entry name" value="ZinT_dom"/>
</dbReference>
<keyword evidence="7" id="KW-0175">Coiled coil</keyword>
<keyword evidence="5" id="KW-0406">Ion transport</keyword>
<dbReference type="PANTHER" id="PTHR42953:SF8">
    <property type="entry name" value="ZINT DOMAIN-CONTAINING PROTEIN"/>
    <property type="match status" value="1"/>
</dbReference>